<keyword evidence="1" id="KW-0732">Signal</keyword>
<reference evidence="2" key="1">
    <citation type="submission" date="2023-10" db="EMBL/GenBank/DDBJ databases">
        <authorList>
            <person name="Chen Y."/>
            <person name="Shah S."/>
            <person name="Dougan E. K."/>
            <person name="Thang M."/>
            <person name="Chan C."/>
        </authorList>
    </citation>
    <scope>NUCLEOTIDE SEQUENCE [LARGE SCALE GENOMIC DNA]</scope>
</reference>
<dbReference type="EMBL" id="CAUYUJ010014980">
    <property type="protein sequence ID" value="CAK0848440.1"/>
    <property type="molecule type" value="Genomic_DNA"/>
</dbReference>
<organism evidence="2 3">
    <name type="scientific">Prorocentrum cordatum</name>
    <dbReference type="NCBI Taxonomy" id="2364126"/>
    <lineage>
        <taxon>Eukaryota</taxon>
        <taxon>Sar</taxon>
        <taxon>Alveolata</taxon>
        <taxon>Dinophyceae</taxon>
        <taxon>Prorocentrales</taxon>
        <taxon>Prorocentraceae</taxon>
        <taxon>Prorocentrum</taxon>
    </lineage>
</organism>
<keyword evidence="3" id="KW-1185">Reference proteome</keyword>
<evidence type="ECO:0000256" key="1">
    <source>
        <dbReference type="SAM" id="SignalP"/>
    </source>
</evidence>
<comment type="caution">
    <text evidence="2">The sequence shown here is derived from an EMBL/GenBank/DDBJ whole genome shotgun (WGS) entry which is preliminary data.</text>
</comment>
<protein>
    <submittedName>
        <fullName evidence="2">Uncharacterized protein</fullName>
    </submittedName>
</protein>
<gene>
    <name evidence="2" type="ORF">PCOR1329_LOCUS41376</name>
</gene>
<evidence type="ECO:0000313" key="2">
    <source>
        <dbReference type="EMBL" id="CAK0848440.1"/>
    </source>
</evidence>
<proteinExistence type="predicted"/>
<feature type="chain" id="PRO_5047200888" evidence="1">
    <location>
        <begin position="33"/>
        <end position="150"/>
    </location>
</feature>
<dbReference type="Proteomes" id="UP001189429">
    <property type="component" value="Unassembled WGS sequence"/>
</dbReference>
<feature type="signal peptide" evidence="1">
    <location>
        <begin position="1"/>
        <end position="32"/>
    </location>
</feature>
<sequence>MAPGGTWQRCGVPAIVLTWAIWSDLPFGLVQCREFTLEQELALRESDRMDPHRDEAILAEMRLRGVPAAAEQLARLARLEALPAREWWRGQLAMLRLASRPGGQPLRALRRLALVSFELSLGGKPAKRPSVSGRFALQPCCWTPWCLQAP</sequence>
<accession>A0ABN9TRM1</accession>
<name>A0ABN9TRM1_9DINO</name>
<evidence type="ECO:0000313" key="3">
    <source>
        <dbReference type="Proteomes" id="UP001189429"/>
    </source>
</evidence>